<dbReference type="Gene3D" id="2.30.110.10">
    <property type="entry name" value="Electron Transport, Fmn-binding Protein, Chain A"/>
    <property type="match status" value="1"/>
</dbReference>
<reference evidence="3 4" key="1">
    <citation type="submission" date="2021-01" db="EMBL/GenBank/DDBJ databases">
        <title>Whole genome shotgun sequence of Actinoplanes humidus NBRC 14915.</title>
        <authorList>
            <person name="Komaki H."/>
            <person name="Tamura T."/>
        </authorList>
    </citation>
    <scope>NUCLEOTIDE SEQUENCE [LARGE SCALE GENOMIC DNA]</scope>
    <source>
        <strain evidence="3 4">NBRC 14915</strain>
    </source>
</reference>
<evidence type="ECO:0000313" key="3">
    <source>
        <dbReference type="EMBL" id="GIE20013.1"/>
    </source>
</evidence>
<feature type="domain" description="Pyridoxamine 5'-phosphate oxidase N-terminal" evidence="2">
    <location>
        <begin position="17"/>
        <end position="106"/>
    </location>
</feature>
<evidence type="ECO:0000313" key="4">
    <source>
        <dbReference type="Proteomes" id="UP000603200"/>
    </source>
</evidence>
<feature type="compositionally biased region" description="Low complexity" evidence="1">
    <location>
        <begin position="156"/>
        <end position="177"/>
    </location>
</feature>
<dbReference type="EMBL" id="BOMN01000037">
    <property type="protein sequence ID" value="GIE20013.1"/>
    <property type="molecule type" value="Genomic_DNA"/>
</dbReference>
<comment type="caution">
    <text evidence="3">The sequence shown here is derived from an EMBL/GenBank/DDBJ whole genome shotgun (WGS) entry which is preliminary data.</text>
</comment>
<accession>A0ABQ3ZN37</accession>
<evidence type="ECO:0000256" key="1">
    <source>
        <dbReference type="SAM" id="MobiDB-lite"/>
    </source>
</evidence>
<sequence>MASWSDFATAEPELASAIRALLQQYGPGMGYLATVRADGGPRVHPVSPVITDEGLYCFIVNSAKRTDLERDGRYALHTYPPEESDDEAYLTGHAHPVTNPAVITHLADALNASPAVDWRLFELSIDSAMLRRHGPAGALPLAMTLRFPPITLKWQSPTHPSSPSTTTVSLSPTPTRAKPALATPAALAPVPMPMPVPVPALSPAPASGSAPAPARSSAPDPNSSARRTPDRVTRTITDPAASASADRSIAQLTAHI</sequence>
<dbReference type="Pfam" id="PF01243">
    <property type="entry name" value="PNPOx_N"/>
    <property type="match status" value="1"/>
</dbReference>
<feature type="region of interest" description="Disordered" evidence="1">
    <location>
        <begin position="202"/>
        <end position="256"/>
    </location>
</feature>
<feature type="compositionally biased region" description="Low complexity" evidence="1">
    <location>
        <begin position="203"/>
        <end position="226"/>
    </location>
</feature>
<dbReference type="InterPro" id="IPR011576">
    <property type="entry name" value="Pyridox_Oxase_N"/>
</dbReference>
<dbReference type="SUPFAM" id="SSF50475">
    <property type="entry name" value="FMN-binding split barrel"/>
    <property type="match status" value="1"/>
</dbReference>
<name>A0ABQ3ZN37_9ACTN</name>
<gene>
    <name evidence="3" type="ORF">Ahu01nite_031150</name>
</gene>
<dbReference type="Proteomes" id="UP000603200">
    <property type="component" value="Unassembled WGS sequence"/>
</dbReference>
<evidence type="ECO:0000259" key="2">
    <source>
        <dbReference type="Pfam" id="PF01243"/>
    </source>
</evidence>
<keyword evidence="4" id="KW-1185">Reference proteome</keyword>
<dbReference type="InterPro" id="IPR012349">
    <property type="entry name" value="Split_barrel_FMN-bd"/>
</dbReference>
<protein>
    <recommendedName>
        <fullName evidence="2">Pyridoxamine 5'-phosphate oxidase N-terminal domain-containing protein</fullName>
    </recommendedName>
</protein>
<feature type="region of interest" description="Disordered" evidence="1">
    <location>
        <begin position="154"/>
        <end position="177"/>
    </location>
</feature>
<organism evidence="3 4">
    <name type="scientific">Winogradskya humida</name>
    <dbReference type="NCBI Taxonomy" id="113566"/>
    <lineage>
        <taxon>Bacteria</taxon>
        <taxon>Bacillati</taxon>
        <taxon>Actinomycetota</taxon>
        <taxon>Actinomycetes</taxon>
        <taxon>Micromonosporales</taxon>
        <taxon>Micromonosporaceae</taxon>
        <taxon>Winogradskya</taxon>
    </lineage>
</organism>
<proteinExistence type="predicted"/>